<keyword evidence="4" id="KW-1185">Reference proteome</keyword>
<dbReference type="RefSeq" id="WP_162356229.1">
    <property type="nucleotide sequence ID" value="NZ_CP048209.1"/>
</dbReference>
<feature type="transmembrane region" description="Helical" evidence="2">
    <location>
        <begin position="202"/>
        <end position="222"/>
    </location>
</feature>
<dbReference type="AlphaFoldDB" id="A0A6C0FTH9"/>
<dbReference type="EMBL" id="CP048209">
    <property type="protein sequence ID" value="QHT60167.1"/>
    <property type="molecule type" value="Genomic_DNA"/>
</dbReference>
<proteinExistence type="predicted"/>
<feature type="transmembrane region" description="Helical" evidence="2">
    <location>
        <begin position="131"/>
        <end position="157"/>
    </location>
</feature>
<keyword evidence="2" id="KW-1133">Transmembrane helix</keyword>
<dbReference type="Pfam" id="PF04854">
    <property type="entry name" value="DUF624"/>
    <property type="match status" value="1"/>
</dbReference>
<evidence type="ECO:0000313" key="3">
    <source>
        <dbReference type="EMBL" id="QHT60167.1"/>
    </source>
</evidence>
<keyword evidence="2" id="KW-0812">Transmembrane</keyword>
<dbReference type="Proteomes" id="UP000476064">
    <property type="component" value="Chromosome"/>
</dbReference>
<feature type="transmembrane region" description="Helical" evidence="2">
    <location>
        <begin position="50"/>
        <end position="73"/>
    </location>
</feature>
<dbReference type="KEGG" id="plyc:GXP70_09575"/>
<feature type="transmembrane region" description="Helical" evidence="2">
    <location>
        <begin position="178"/>
        <end position="196"/>
    </location>
</feature>
<feature type="transmembrane region" description="Helical" evidence="2">
    <location>
        <begin position="21"/>
        <end position="44"/>
    </location>
</feature>
<name>A0A6C0FTH9_9BACL</name>
<reference evidence="3 4" key="1">
    <citation type="submission" date="2020-01" db="EMBL/GenBank/DDBJ databases">
        <title>Paenibacillus sp. nov., isolated from tomato rhizosphere.</title>
        <authorList>
            <person name="Weon H.-Y."/>
            <person name="Lee S.A."/>
        </authorList>
    </citation>
    <scope>NUCLEOTIDE SEQUENCE [LARGE SCALE GENOMIC DNA]</scope>
    <source>
        <strain evidence="3 4">12200R-189</strain>
    </source>
</reference>
<evidence type="ECO:0000313" key="4">
    <source>
        <dbReference type="Proteomes" id="UP000476064"/>
    </source>
</evidence>
<protein>
    <submittedName>
        <fullName evidence="3">DUF624 domain-containing protein</fullName>
    </submittedName>
</protein>
<accession>A0A6C0FTH9</accession>
<sequence>MEMKGMMGGFYKISEWIMRLSVTNILWIFCSIPFILVLFPVMFAQNSDQVLSNLILAGVLAPFTLFPATAALFGVARKWVMGEVDVPLLKTFFKNYKESYKQAMLGGILYAVLFTVLIVDFRVYLSNLGSWGIVAYLFVALIVLVGVSLLNFFSMLVHYHMKTLQLLKNALLITIGRPLRSLSTVVMCGFVIYISFSSAKLMFLVPFFTGSLVGVIAFWNFYGIYTKLQLQAEKAAEAEAEEERKRLEEDAAIMLPNTEDGQTSIK</sequence>
<evidence type="ECO:0000256" key="1">
    <source>
        <dbReference type="SAM" id="MobiDB-lite"/>
    </source>
</evidence>
<feature type="transmembrane region" description="Helical" evidence="2">
    <location>
        <begin position="103"/>
        <end position="125"/>
    </location>
</feature>
<organism evidence="3 4">
    <name type="scientific">Paenibacillus lycopersici</name>
    <dbReference type="NCBI Taxonomy" id="2704462"/>
    <lineage>
        <taxon>Bacteria</taxon>
        <taxon>Bacillati</taxon>
        <taxon>Bacillota</taxon>
        <taxon>Bacilli</taxon>
        <taxon>Bacillales</taxon>
        <taxon>Paenibacillaceae</taxon>
        <taxon>Paenibacillus</taxon>
    </lineage>
</organism>
<keyword evidence="2" id="KW-0472">Membrane</keyword>
<evidence type="ECO:0000256" key="2">
    <source>
        <dbReference type="SAM" id="Phobius"/>
    </source>
</evidence>
<dbReference type="InterPro" id="IPR006938">
    <property type="entry name" value="DUF624"/>
</dbReference>
<feature type="region of interest" description="Disordered" evidence="1">
    <location>
        <begin position="241"/>
        <end position="266"/>
    </location>
</feature>
<gene>
    <name evidence="3" type="ORF">GXP70_09575</name>
</gene>